<name>A0AAE1BVD3_PETCI</name>
<dbReference type="EMBL" id="JAWQEG010005551">
    <property type="protein sequence ID" value="KAK3857656.1"/>
    <property type="molecule type" value="Genomic_DNA"/>
</dbReference>
<keyword evidence="2" id="KW-0722">Serine protease inhibitor</keyword>
<dbReference type="InterPro" id="IPR036058">
    <property type="entry name" value="Kazal_dom_sf"/>
</dbReference>
<dbReference type="Gene3D" id="3.30.60.30">
    <property type="match status" value="4"/>
</dbReference>
<feature type="chain" id="PRO_5042176646" description="Kazal-like domain-containing protein" evidence="4">
    <location>
        <begin position="20"/>
        <end position="287"/>
    </location>
</feature>
<keyword evidence="1" id="KW-0646">Protease inhibitor</keyword>
<dbReference type="CDD" id="cd00104">
    <property type="entry name" value="KAZAL_FS"/>
    <property type="match status" value="4"/>
</dbReference>
<keyword evidence="4" id="KW-0732">Signal</keyword>
<dbReference type="SMART" id="SM00280">
    <property type="entry name" value="KAZAL"/>
    <property type="match status" value="4"/>
</dbReference>
<evidence type="ECO:0000256" key="2">
    <source>
        <dbReference type="ARBA" id="ARBA00022900"/>
    </source>
</evidence>
<dbReference type="PANTHER" id="PTHR10913:SF45">
    <property type="entry name" value="FOLLISTATIN, ISOFORM A-RELATED"/>
    <property type="match status" value="1"/>
</dbReference>
<feature type="domain" description="Kazal-like" evidence="5">
    <location>
        <begin position="74"/>
        <end position="120"/>
    </location>
</feature>
<evidence type="ECO:0000313" key="6">
    <source>
        <dbReference type="EMBL" id="KAK3857656.1"/>
    </source>
</evidence>
<comment type="caution">
    <text evidence="6">The sequence shown here is derived from an EMBL/GenBank/DDBJ whole genome shotgun (WGS) entry which is preliminary data.</text>
</comment>
<sequence length="287" mass="31354">MARILTLVVMVALVALVAGYRKCNPNPICIALYDPVCGSDGKTYSNECHFEGARCLNPHLRLDCRRECPCDTKDCPRFCPLYVDPVCGTDGKTYSNSCFLGIETCHNPHITFSHDGEFGLFVQPVFTLQSAEKAAKLESKMARILTLVVMVALVALVAGQRNCDSNPICFTVYDPVCGSDGKTYSNECHFEVGLFVQPVFTLQSAEKAAKLESKMARILTLVVMVALVALVAGQRKCNPNGVCTLEYNPVCGSDGITYGNPCALRIVKRCLNPQIRLDCYGECPCDP</sequence>
<dbReference type="SUPFAM" id="SSF100895">
    <property type="entry name" value="Kazal-type serine protease inhibitors"/>
    <property type="match status" value="4"/>
</dbReference>
<dbReference type="Pfam" id="PF07648">
    <property type="entry name" value="Kazal_2"/>
    <property type="match status" value="3"/>
</dbReference>
<evidence type="ECO:0000256" key="4">
    <source>
        <dbReference type="SAM" id="SignalP"/>
    </source>
</evidence>
<feature type="domain" description="Kazal-like" evidence="5">
    <location>
        <begin position="17"/>
        <end position="72"/>
    </location>
</feature>
<keyword evidence="3" id="KW-1015">Disulfide bond</keyword>
<evidence type="ECO:0000256" key="3">
    <source>
        <dbReference type="ARBA" id="ARBA00023157"/>
    </source>
</evidence>
<evidence type="ECO:0000313" key="7">
    <source>
        <dbReference type="Proteomes" id="UP001286313"/>
    </source>
</evidence>
<dbReference type="AlphaFoldDB" id="A0AAE1BVD3"/>
<feature type="signal peptide" evidence="4">
    <location>
        <begin position="1"/>
        <end position="19"/>
    </location>
</feature>
<feature type="domain" description="Kazal-like" evidence="5">
    <location>
        <begin position="231"/>
        <end position="284"/>
    </location>
</feature>
<feature type="domain" description="Kazal-like" evidence="5">
    <location>
        <begin position="157"/>
        <end position="190"/>
    </location>
</feature>
<dbReference type="InterPro" id="IPR050653">
    <property type="entry name" value="Prot_Inhib_GrowthFact_Antg"/>
</dbReference>
<gene>
    <name evidence="6" type="ORF">Pcinc_036109</name>
</gene>
<reference evidence="6" key="1">
    <citation type="submission" date="2023-10" db="EMBL/GenBank/DDBJ databases">
        <title>Genome assemblies of two species of porcelain crab, Petrolisthes cinctipes and Petrolisthes manimaculis (Anomura: Porcellanidae).</title>
        <authorList>
            <person name="Angst P."/>
        </authorList>
    </citation>
    <scope>NUCLEOTIDE SEQUENCE</scope>
    <source>
        <strain evidence="6">PB745_01</strain>
        <tissue evidence="6">Gill</tissue>
    </source>
</reference>
<evidence type="ECO:0000256" key="1">
    <source>
        <dbReference type="ARBA" id="ARBA00022690"/>
    </source>
</evidence>
<keyword evidence="7" id="KW-1185">Reference proteome</keyword>
<organism evidence="6 7">
    <name type="scientific">Petrolisthes cinctipes</name>
    <name type="common">Flat porcelain crab</name>
    <dbReference type="NCBI Taxonomy" id="88211"/>
    <lineage>
        <taxon>Eukaryota</taxon>
        <taxon>Metazoa</taxon>
        <taxon>Ecdysozoa</taxon>
        <taxon>Arthropoda</taxon>
        <taxon>Crustacea</taxon>
        <taxon>Multicrustacea</taxon>
        <taxon>Malacostraca</taxon>
        <taxon>Eumalacostraca</taxon>
        <taxon>Eucarida</taxon>
        <taxon>Decapoda</taxon>
        <taxon>Pleocyemata</taxon>
        <taxon>Anomura</taxon>
        <taxon>Galatheoidea</taxon>
        <taxon>Porcellanidae</taxon>
        <taxon>Petrolisthes</taxon>
    </lineage>
</organism>
<protein>
    <recommendedName>
        <fullName evidence="5">Kazal-like domain-containing protein</fullName>
    </recommendedName>
</protein>
<dbReference type="PROSITE" id="PS51465">
    <property type="entry name" value="KAZAL_2"/>
    <property type="match status" value="4"/>
</dbReference>
<evidence type="ECO:0000259" key="5">
    <source>
        <dbReference type="PROSITE" id="PS51465"/>
    </source>
</evidence>
<dbReference type="InterPro" id="IPR002350">
    <property type="entry name" value="Kazal_dom"/>
</dbReference>
<dbReference type="GO" id="GO:0005576">
    <property type="term" value="C:extracellular region"/>
    <property type="evidence" value="ECO:0007669"/>
    <property type="project" value="TreeGrafter"/>
</dbReference>
<dbReference type="Proteomes" id="UP001286313">
    <property type="component" value="Unassembled WGS sequence"/>
</dbReference>
<accession>A0AAE1BVD3</accession>
<dbReference type="PANTHER" id="PTHR10913">
    <property type="entry name" value="FOLLISTATIN-RELATED"/>
    <property type="match status" value="1"/>
</dbReference>
<proteinExistence type="predicted"/>
<dbReference type="Pfam" id="PF00050">
    <property type="entry name" value="Kazal_1"/>
    <property type="match status" value="1"/>
</dbReference>